<evidence type="ECO:0000313" key="3">
    <source>
        <dbReference type="Proteomes" id="UP000731519"/>
    </source>
</evidence>
<gene>
    <name evidence="2" type="ORF">K701_18330</name>
</gene>
<name>A0ABQ6XRK1_STRFR</name>
<evidence type="ECO:0000256" key="1">
    <source>
        <dbReference type="SAM" id="MobiDB-lite"/>
    </source>
</evidence>
<keyword evidence="3" id="KW-1185">Reference proteome</keyword>
<dbReference type="EMBL" id="ASYR01000024">
    <property type="protein sequence ID" value="KAF0648386.1"/>
    <property type="molecule type" value="Genomic_DNA"/>
</dbReference>
<feature type="region of interest" description="Disordered" evidence="1">
    <location>
        <begin position="1"/>
        <end position="37"/>
    </location>
</feature>
<dbReference type="Proteomes" id="UP000731519">
    <property type="component" value="Unassembled WGS sequence"/>
</dbReference>
<organism evidence="2 3">
    <name type="scientific">Streptomyces fradiae ATCC 10745 = DSM 40063</name>
    <dbReference type="NCBI Taxonomy" id="1319510"/>
    <lineage>
        <taxon>Bacteria</taxon>
        <taxon>Bacillati</taxon>
        <taxon>Actinomycetota</taxon>
        <taxon>Actinomycetes</taxon>
        <taxon>Kitasatosporales</taxon>
        <taxon>Streptomycetaceae</taxon>
        <taxon>Streptomyces</taxon>
    </lineage>
</organism>
<proteinExistence type="predicted"/>
<accession>A0ABQ6XRK1</accession>
<sequence length="84" mass="9049">MGRHRPTRSRRTGAPGQWRAGTPNRRRGPSGDAAAAQAQDRILLRWWAPAEPAAADEPPWPPRLPGPLAAARRGGPPGHPADLR</sequence>
<protein>
    <submittedName>
        <fullName evidence="2">Uncharacterized protein</fullName>
    </submittedName>
</protein>
<comment type="caution">
    <text evidence="2">The sequence shown here is derived from an EMBL/GenBank/DDBJ whole genome shotgun (WGS) entry which is preliminary data.</text>
</comment>
<reference evidence="2 3" key="1">
    <citation type="submission" date="2013-05" db="EMBL/GenBank/DDBJ databases">
        <title>Genome Sequence of Streptomyces fradiae.</title>
        <authorList>
            <person name="Kirby R."/>
        </authorList>
    </citation>
    <scope>NUCLEOTIDE SEQUENCE [LARGE SCALE GENOMIC DNA]</scope>
    <source>
        <strain evidence="2 3">ATCC 10745</strain>
    </source>
</reference>
<feature type="compositionally biased region" description="Basic residues" evidence="1">
    <location>
        <begin position="1"/>
        <end position="11"/>
    </location>
</feature>
<feature type="region of interest" description="Disordered" evidence="1">
    <location>
        <begin position="49"/>
        <end position="84"/>
    </location>
</feature>
<evidence type="ECO:0000313" key="2">
    <source>
        <dbReference type="EMBL" id="KAF0648386.1"/>
    </source>
</evidence>